<reference evidence="1 2" key="1">
    <citation type="journal article" date="2015" name="Nat. Commun.">
        <title>Lucilia cuprina genome unlocks parasitic fly biology to underpin future interventions.</title>
        <authorList>
            <person name="Anstead C.A."/>
            <person name="Korhonen P.K."/>
            <person name="Young N.D."/>
            <person name="Hall R.S."/>
            <person name="Jex A.R."/>
            <person name="Murali S.C."/>
            <person name="Hughes D.S."/>
            <person name="Lee S.F."/>
            <person name="Perry T."/>
            <person name="Stroehlein A.J."/>
            <person name="Ansell B.R."/>
            <person name="Breugelmans B."/>
            <person name="Hofmann A."/>
            <person name="Qu J."/>
            <person name="Dugan S."/>
            <person name="Lee S.L."/>
            <person name="Chao H."/>
            <person name="Dinh H."/>
            <person name="Han Y."/>
            <person name="Doddapaneni H.V."/>
            <person name="Worley K.C."/>
            <person name="Muzny D.M."/>
            <person name="Ioannidis P."/>
            <person name="Waterhouse R.M."/>
            <person name="Zdobnov E.M."/>
            <person name="James P.J."/>
            <person name="Bagnall N.H."/>
            <person name="Kotze A.C."/>
            <person name="Gibbs R.A."/>
            <person name="Richards S."/>
            <person name="Batterham P."/>
            <person name="Gasser R.B."/>
        </authorList>
    </citation>
    <scope>NUCLEOTIDE SEQUENCE [LARGE SCALE GENOMIC DNA]</scope>
    <source>
        <strain evidence="1 2">LS</strain>
        <tissue evidence="1">Full body</tissue>
    </source>
</reference>
<name>A0A0L0C4J6_LUCCU</name>
<evidence type="ECO:0000313" key="1">
    <source>
        <dbReference type="EMBL" id="KNC27177.1"/>
    </source>
</evidence>
<dbReference type="Proteomes" id="UP000037069">
    <property type="component" value="Unassembled WGS sequence"/>
</dbReference>
<gene>
    <name evidence="1" type="ORF">FF38_13840</name>
</gene>
<protein>
    <submittedName>
        <fullName evidence="1">Uncharacterized protein</fullName>
    </submittedName>
</protein>
<accession>A0A0L0C4J6</accession>
<dbReference type="AlphaFoldDB" id="A0A0L0C4J6"/>
<comment type="caution">
    <text evidence="1">The sequence shown here is derived from an EMBL/GenBank/DDBJ whole genome shotgun (WGS) entry which is preliminary data.</text>
</comment>
<organism evidence="1 2">
    <name type="scientific">Lucilia cuprina</name>
    <name type="common">Green bottle fly</name>
    <name type="synonym">Australian sheep blowfly</name>
    <dbReference type="NCBI Taxonomy" id="7375"/>
    <lineage>
        <taxon>Eukaryota</taxon>
        <taxon>Metazoa</taxon>
        <taxon>Ecdysozoa</taxon>
        <taxon>Arthropoda</taxon>
        <taxon>Hexapoda</taxon>
        <taxon>Insecta</taxon>
        <taxon>Pterygota</taxon>
        <taxon>Neoptera</taxon>
        <taxon>Endopterygota</taxon>
        <taxon>Diptera</taxon>
        <taxon>Brachycera</taxon>
        <taxon>Muscomorpha</taxon>
        <taxon>Oestroidea</taxon>
        <taxon>Calliphoridae</taxon>
        <taxon>Luciliinae</taxon>
        <taxon>Lucilia</taxon>
    </lineage>
</organism>
<sequence>MLCLAVHNNSPPDDVVVPLRGNNDTELPLPTVSLAIRAYYMLEAKTQERGGAMVEVTFKKNVSGIKYVHFELFYINTQSRQRTCILSTVQSTADAMELEKRNDNIDLCLETLRLSDIITVIVGVDITWNEAIRIMDNDDDEDAVDVDADDEDDSTCCSSMTTRFIFQYRLIRMWFKPKIAGRDSWLKDCCAIAYKYPMDENYNGVVLLSNQRMRESMPAITKCGNNVQGNSGSCVANSEVEIQPVAVRNLQLVLSLGPNILQRLDMKRLPMKLFLLAARAGHSQKR</sequence>
<dbReference type="EMBL" id="JRES01000932">
    <property type="protein sequence ID" value="KNC27177.1"/>
    <property type="molecule type" value="Genomic_DNA"/>
</dbReference>
<evidence type="ECO:0000313" key="2">
    <source>
        <dbReference type="Proteomes" id="UP000037069"/>
    </source>
</evidence>
<keyword evidence="2" id="KW-1185">Reference proteome</keyword>
<proteinExistence type="predicted"/>